<dbReference type="PANTHER" id="PTHR46200">
    <property type="entry name" value="GATOR COMPLEX PROTEIN WDR24"/>
    <property type="match status" value="1"/>
</dbReference>
<sequence>FQVASCALVLDCAVHVWDVRRPHVPLATFAEHRDVTTAIAWQAEPHAFLSTSRPEEGEGAAGALTVRAGEAAACFDPAPLLAHALRQHAALGDAQTACTVLLALNRHRSDLFPYIDEGTQEHWLLGYIEFLQRHKLWNRATEN</sequence>
<dbReference type="InterPro" id="IPR037590">
    <property type="entry name" value="WDR24"/>
</dbReference>
<dbReference type="GO" id="GO:0005829">
    <property type="term" value="C:cytosol"/>
    <property type="evidence" value="ECO:0007669"/>
    <property type="project" value="TreeGrafter"/>
</dbReference>
<evidence type="ECO:0000313" key="4">
    <source>
        <dbReference type="Proteomes" id="UP000037510"/>
    </source>
</evidence>
<dbReference type="AlphaFoldDB" id="A0A0L7LIA2"/>
<organism evidence="3 4">
    <name type="scientific">Operophtera brumata</name>
    <name type="common">Winter moth</name>
    <name type="synonym">Phalaena brumata</name>
    <dbReference type="NCBI Taxonomy" id="104452"/>
    <lineage>
        <taxon>Eukaryota</taxon>
        <taxon>Metazoa</taxon>
        <taxon>Ecdysozoa</taxon>
        <taxon>Arthropoda</taxon>
        <taxon>Hexapoda</taxon>
        <taxon>Insecta</taxon>
        <taxon>Pterygota</taxon>
        <taxon>Neoptera</taxon>
        <taxon>Endopterygota</taxon>
        <taxon>Lepidoptera</taxon>
        <taxon>Glossata</taxon>
        <taxon>Ditrysia</taxon>
        <taxon>Geometroidea</taxon>
        <taxon>Geometridae</taxon>
        <taxon>Larentiinae</taxon>
        <taxon>Operophtera</taxon>
    </lineage>
</organism>
<keyword evidence="2" id="KW-0677">Repeat</keyword>
<dbReference type="GO" id="GO:0061700">
    <property type="term" value="C:GATOR2 complex"/>
    <property type="evidence" value="ECO:0007669"/>
    <property type="project" value="TreeGrafter"/>
</dbReference>
<dbReference type="EMBL" id="JTDY01001026">
    <property type="protein sequence ID" value="KOB75094.1"/>
    <property type="molecule type" value="Genomic_DNA"/>
</dbReference>
<dbReference type="PANTHER" id="PTHR46200:SF1">
    <property type="entry name" value="GATOR COMPLEX PROTEIN WDR24"/>
    <property type="match status" value="1"/>
</dbReference>
<dbReference type="Proteomes" id="UP000037510">
    <property type="component" value="Unassembled WGS sequence"/>
</dbReference>
<keyword evidence="4" id="KW-1185">Reference proteome</keyword>
<gene>
    <name evidence="3" type="ORF">OBRU01_08355</name>
</gene>
<evidence type="ECO:0000313" key="3">
    <source>
        <dbReference type="EMBL" id="KOB75094.1"/>
    </source>
</evidence>
<dbReference type="GO" id="GO:0034198">
    <property type="term" value="P:cellular response to amino acid starvation"/>
    <property type="evidence" value="ECO:0007669"/>
    <property type="project" value="TreeGrafter"/>
</dbReference>
<dbReference type="GO" id="GO:0005774">
    <property type="term" value="C:vacuolar membrane"/>
    <property type="evidence" value="ECO:0007669"/>
    <property type="project" value="TreeGrafter"/>
</dbReference>
<keyword evidence="1" id="KW-0853">WD repeat</keyword>
<dbReference type="GO" id="GO:1904263">
    <property type="term" value="P:positive regulation of TORC1 signaling"/>
    <property type="evidence" value="ECO:0007669"/>
    <property type="project" value="TreeGrafter"/>
</dbReference>
<name>A0A0L7LIA2_OPEBR</name>
<proteinExistence type="predicted"/>
<dbReference type="STRING" id="104452.A0A0L7LIA2"/>
<evidence type="ECO:0000256" key="2">
    <source>
        <dbReference type="ARBA" id="ARBA00022737"/>
    </source>
</evidence>
<feature type="non-terminal residue" evidence="3">
    <location>
        <position position="1"/>
    </location>
</feature>
<evidence type="ECO:0000256" key="1">
    <source>
        <dbReference type="ARBA" id="ARBA00022574"/>
    </source>
</evidence>
<protein>
    <submittedName>
        <fullName evidence="3">WD repeat-containing protein 24</fullName>
    </submittedName>
</protein>
<comment type="caution">
    <text evidence="3">The sequence shown here is derived from an EMBL/GenBank/DDBJ whole genome shotgun (WGS) entry which is preliminary data.</text>
</comment>
<reference evidence="3 4" key="1">
    <citation type="journal article" date="2015" name="Genome Biol. Evol.">
        <title>The genome of winter moth (Operophtera brumata) provides a genomic perspective on sexual dimorphism and phenology.</title>
        <authorList>
            <person name="Derks M.F."/>
            <person name="Smit S."/>
            <person name="Salis L."/>
            <person name="Schijlen E."/>
            <person name="Bossers A."/>
            <person name="Mateman C."/>
            <person name="Pijl A.S."/>
            <person name="de Ridder D."/>
            <person name="Groenen M.A."/>
            <person name="Visser M.E."/>
            <person name="Megens H.J."/>
        </authorList>
    </citation>
    <scope>NUCLEOTIDE SEQUENCE [LARGE SCALE GENOMIC DNA]</scope>
    <source>
        <strain evidence="3">WM2013NL</strain>
        <tissue evidence="3">Head and thorax</tissue>
    </source>
</reference>
<dbReference type="GO" id="GO:0016239">
    <property type="term" value="P:positive regulation of macroautophagy"/>
    <property type="evidence" value="ECO:0007669"/>
    <property type="project" value="TreeGrafter"/>
</dbReference>
<accession>A0A0L7LIA2</accession>